<evidence type="ECO:0000256" key="6">
    <source>
        <dbReference type="ARBA" id="ARBA00022692"/>
    </source>
</evidence>
<feature type="domain" description="Trimeric autotransporter adhesin YadA-like head" evidence="13">
    <location>
        <begin position="1066"/>
        <end position="1090"/>
    </location>
</feature>
<dbReference type="Gene3D" id="3.30.1300.30">
    <property type="entry name" value="GSPII I/J protein-like"/>
    <property type="match status" value="1"/>
</dbReference>
<feature type="domain" description="Trimeric autotransporter adhesin YadA-like stalk" evidence="14">
    <location>
        <begin position="1435"/>
        <end position="1464"/>
    </location>
</feature>
<dbReference type="InterPro" id="IPR008635">
    <property type="entry name" value="Coiled_stalk_dom"/>
</dbReference>
<dbReference type="Gene3D" id="2.60.40.4050">
    <property type="match status" value="2"/>
</dbReference>
<evidence type="ECO:0000313" key="16">
    <source>
        <dbReference type="EMBL" id="AOZ05180.1"/>
    </source>
</evidence>
<feature type="domain" description="Trimeric autotransporter adhesin YadA-like stalk" evidence="14">
    <location>
        <begin position="2300"/>
        <end position="2338"/>
    </location>
</feature>
<reference evidence="16 17" key="1">
    <citation type="submission" date="2016-10" db="EMBL/GenBank/DDBJ databases">
        <title>Complete genome sequences of three Cupriavidus strains isolated from various Malaysian environments.</title>
        <authorList>
            <person name="Abdullah A.A.-A."/>
            <person name="Shafie N.A.H."/>
            <person name="Lau N.S."/>
        </authorList>
    </citation>
    <scope>NUCLEOTIDE SEQUENCE [LARGE SCALE GENOMIC DNA]</scope>
    <source>
        <strain evidence="16 17">USMAA1020</strain>
    </source>
</reference>
<dbReference type="InterPro" id="IPR024973">
    <property type="entry name" value="ESPR"/>
</dbReference>
<evidence type="ECO:0000313" key="17">
    <source>
        <dbReference type="Proteomes" id="UP000177515"/>
    </source>
</evidence>
<feature type="domain" description="Trimeric autotransporter adhesin YadA-like head" evidence="13">
    <location>
        <begin position="138"/>
        <end position="164"/>
    </location>
</feature>
<keyword evidence="10" id="KW-0998">Cell outer membrane</keyword>
<feature type="domain" description="Trimeric autotransporter adhesin YadA-like stalk" evidence="14">
    <location>
        <begin position="406"/>
        <end position="442"/>
    </location>
</feature>
<keyword evidence="5" id="KW-1134">Transmembrane beta strand</keyword>
<dbReference type="Pfam" id="PF03895">
    <property type="entry name" value="YadA_anchor"/>
    <property type="match status" value="1"/>
</dbReference>
<dbReference type="Gene3D" id="2.150.10.10">
    <property type="entry name" value="Serralysin-like metalloprotease, C-terminal"/>
    <property type="match status" value="6"/>
</dbReference>
<keyword evidence="4" id="KW-0813">Transport</keyword>
<keyword evidence="8" id="KW-0653">Protein transport</keyword>
<feature type="domain" description="Trimeric autotransporter adhesin YadA-like head" evidence="13">
    <location>
        <begin position="299"/>
        <end position="325"/>
    </location>
</feature>
<feature type="domain" description="Trimeric autotransporter adhesin YadA-like head" evidence="13">
    <location>
        <begin position="900"/>
        <end position="926"/>
    </location>
</feature>
<protein>
    <recommendedName>
        <fullName evidence="18">Adhesin</fullName>
    </recommendedName>
</protein>
<feature type="domain" description="Trimeric autotransporter adhesin YadA-like head" evidence="13">
    <location>
        <begin position="222"/>
        <end position="248"/>
    </location>
</feature>
<dbReference type="Proteomes" id="UP000177515">
    <property type="component" value="Chromosome 1"/>
</dbReference>
<feature type="domain" description="Trimeric autotransporter adhesin YadA-like head" evidence="13">
    <location>
        <begin position="2380"/>
        <end position="2406"/>
    </location>
</feature>
<feature type="domain" description="Trimeric autotransporter adhesin YadA-like stalk" evidence="14">
    <location>
        <begin position="568"/>
        <end position="592"/>
    </location>
</feature>
<feature type="domain" description="Trimeric autotransporter adhesin YadA-like stalk" evidence="14">
    <location>
        <begin position="519"/>
        <end position="540"/>
    </location>
</feature>
<feature type="region of interest" description="Disordered" evidence="11">
    <location>
        <begin position="76"/>
        <end position="109"/>
    </location>
</feature>
<dbReference type="InterPro" id="IPR011049">
    <property type="entry name" value="Serralysin-like_metalloprot_C"/>
</dbReference>
<feature type="domain" description="Trimeric autotransporter adhesin YadA-like stalk" evidence="14">
    <location>
        <begin position="1319"/>
        <end position="1348"/>
    </location>
</feature>
<feature type="domain" description="Trimeric autotransporter adhesin YadA-like head" evidence="13">
    <location>
        <begin position="872"/>
        <end position="898"/>
    </location>
</feature>
<feature type="domain" description="Trimeric autotransporter adhesin YadA-like head" evidence="13">
    <location>
        <begin position="166"/>
        <end position="192"/>
    </location>
</feature>
<dbReference type="InterPro" id="IPR005594">
    <property type="entry name" value="YadA_C"/>
</dbReference>
<feature type="domain" description="Trimeric autotransporter adhesin YadA-like stalk" evidence="14">
    <location>
        <begin position="1261"/>
        <end position="1299"/>
    </location>
</feature>
<feature type="domain" description="Trimeric autotransporter adhesin YadA-like head" evidence="13">
    <location>
        <begin position="115"/>
        <end position="135"/>
    </location>
</feature>
<dbReference type="InterPro" id="IPR008640">
    <property type="entry name" value="Adhesin_Head_dom"/>
</dbReference>
<accession>A0ABN4TIE4</accession>
<feature type="domain" description="ESPR" evidence="15">
    <location>
        <begin position="1"/>
        <end position="46"/>
    </location>
</feature>
<feature type="domain" description="Trimeric autotransporter adhesin YadA-like stalk" evidence="14">
    <location>
        <begin position="1150"/>
        <end position="1183"/>
    </location>
</feature>
<feature type="domain" description="Trimeric autotransporter adhesin YadA-like stalk" evidence="14">
    <location>
        <begin position="1377"/>
        <end position="1415"/>
    </location>
</feature>
<evidence type="ECO:0008006" key="18">
    <source>
        <dbReference type="Google" id="ProtNLM"/>
    </source>
</evidence>
<proteinExistence type="inferred from homology"/>
<comment type="subcellular location">
    <subcellularLocation>
        <location evidence="2">Cell outer membrane</location>
    </subcellularLocation>
    <subcellularLocation>
        <location evidence="1">Cell surface</location>
    </subcellularLocation>
</comment>
<feature type="domain" description="Trimeric autotransporter adhesin YadA-like stalk" evidence="14">
    <location>
        <begin position="782"/>
        <end position="815"/>
    </location>
</feature>
<feature type="domain" description="Trimeric autotransporter adhesin YadA-like stalk" evidence="14">
    <location>
        <begin position="1493"/>
        <end position="1528"/>
    </location>
</feature>
<feature type="domain" description="Trimeric autotransporter adhesin YadA-like stalk" evidence="14">
    <location>
        <begin position="958"/>
        <end position="980"/>
    </location>
</feature>
<dbReference type="EMBL" id="CP017754">
    <property type="protein sequence ID" value="AOZ05180.1"/>
    <property type="molecule type" value="Genomic_DNA"/>
</dbReference>
<feature type="domain" description="Trimeric autotransporter adhesin YadA-like stalk" evidence="14">
    <location>
        <begin position="2186"/>
        <end position="2217"/>
    </location>
</feature>
<evidence type="ECO:0000256" key="2">
    <source>
        <dbReference type="ARBA" id="ARBA00004442"/>
    </source>
</evidence>
<feature type="domain" description="Trimeric autotransporter adhesin YadA-like stalk" evidence="14">
    <location>
        <begin position="461"/>
        <end position="482"/>
    </location>
</feature>
<feature type="compositionally biased region" description="Gly residues" evidence="11">
    <location>
        <begin position="2334"/>
        <end position="2363"/>
    </location>
</feature>
<feature type="domain" description="Trimeric autotransporter adhesin YadA-like stalk" evidence="14">
    <location>
        <begin position="2242"/>
        <end position="2264"/>
    </location>
</feature>
<evidence type="ECO:0000256" key="5">
    <source>
        <dbReference type="ARBA" id="ARBA00022452"/>
    </source>
</evidence>
<feature type="domain" description="Trimeric autotransporter adhesin YadA-like head" evidence="13">
    <location>
        <begin position="1697"/>
        <end position="1723"/>
    </location>
</feature>
<keyword evidence="7" id="KW-0732">Signal</keyword>
<evidence type="ECO:0000256" key="7">
    <source>
        <dbReference type="ARBA" id="ARBA00022729"/>
    </source>
</evidence>
<feature type="domain" description="Trimeric autotransporter adhesin YadA-like head" evidence="13">
    <location>
        <begin position="931"/>
        <end position="954"/>
    </location>
</feature>
<feature type="domain" description="Trimeric autotransporter adhesin YadA-like head" evidence="13">
    <location>
        <begin position="636"/>
        <end position="659"/>
    </location>
</feature>
<evidence type="ECO:0000259" key="13">
    <source>
        <dbReference type="Pfam" id="PF05658"/>
    </source>
</evidence>
<feature type="domain" description="Trimeric autotransporter adhesin YadA-like C-terminal membrane anchor" evidence="12">
    <location>
        <begin position="2527"/>
        <end position="2586"/>
    </location>
</feature>
<dbReference type="InterPro" id="IPR045584">
    <property type="entry name" value="Pilin-like"/>
</dbReference>
<evidence type="ECO:0000256" key="1">
    <source>
        <dbReference type="ARBA" id="ARBA00004241"/>
    </source>
</evidence>
<feature type="domain" description="Trimeric autotransporter adhesin YadA-like stalk" evidence="14">
    <location>
        <begin position="689"/>
        <end position="720"/>
    </location>
</feature>
<organism evidence="16 17">
    <name type="scientific">Cupriavidus malaysiensis</name>
    <dbReference type="NCBI Taxonomy" id="367825"/>
    <lineage>
        <taxon>Bacteria</taxon>
        <taxon>Pseudomonadati</taxon>
        <taxon>Pseudomonadota</taxon>
        <taxon>Betaproteobacteria</taxon>
        <taxon>Burkholderiales</taxon>
        <taxon>Burkholderiaceae</taxon>
        <taxon>Cupriavidus</taxon>
    </lineage>
</organism>
<keyword evidence="9" id="KW-0472">Membrane</keyword>
<feature type="domain" description="Trimeric autotransporter adhesin YadA-like head" evidence="13">
    <location>
        <begin position="1022"/>
        <end position="1047"/>
    </location>
</feature>
<dbReference type="Gene3D" id="1.20.5.170">
    <property type="match status" value="3"/>
</dbReference>
<evidence type="ECO:0000259" key="14">
    <source>
        <dbReference type="Pfam" id="PF05662"/>
    </source>
</evidence>
<feature type="domain" description="Trimeric autotransporter adhesin YadA-like head" evidence="13">
    <location>
        <begin position="1726"/>
        <end position="1751"/>
    </location>
</feature>
<feature type="domain" description="Trimeric autotransporter adhesin YadA-like stalk" evidence="14">
    <location>
        <begin position="2073"/>
        <end position="2113"/>
    </location>
</feature>
<dbReference type="CDD" id="cd12820">
    <property type="entry name" value="LbR_YadA-like"/>
    <property type="match status" value="4"/>
</dbReference>
<feature type="compositionally biased region" description="Polar residues" evidence="11">
    <location>
        <begin position="96"/>
        <end position="107"/>
    </location>
</feature>
<evidence type="ECO:0000259" key="12">
    <source>
        <dbReference type="Pfam" id="PF03895"/>
    </source>
</evidence>
<evidence type="ECO:0000256" key="9">
    <source>
        <dbReference type="ARBA" id="ARBA00023136"/>
    </source>
</evidence>
<gene>
    <name evidence="16" type="ORF">BKK80_04565</name>
</gene>
<dbReference type="Pfam" id="PF13018">
    <property type="entry name" value="ESPR"/>
    <property type="match status" value="1"/>
</dbReference>
<feature type="domain" description="Trimeric autotransporter adhesin YadA-like stalk" evidence="14">
    <location>
        <begin position="1204"/>
        <end position="1238"/>
    </location>
</feature>
<feature type="domain" description="Trimeric autotransporter adhesin YadA-like stalk" evidence="14">
    <location>
        <begin position="1783"/>
        <end position="1811"/>
    </location>
</feature>
<feature type="domain" description="Trimeric autotransporter adhesin YadA-like head" evidence="13">
    <location>
        <begin position="2408"/>
        <end position="2434"/>
    </location>
</feature>
<feature type="region of interest" description="Disordered" evidence="11">
    <location>
        <begin position="2332"/>
        <end position="2370"/>
    </location>
</feature>
<feature type="domain" description="Trimeric autotransporter adhesin YadA-like stalk" evidence="14">
    <location>
        <begin position="1603"/>
        <end position="1635"/>
    </location>
</feature>
<evidence type="ECO:0000256" key="10">
    <source>
        <dbReference type="ARBA" id="ARBA00023237"/>
    </source>
</evidence>
<feature type="domain" description="Trimeric autotransporter adhesin YadA-like stalk" evidence="14">
    <location>
        <begin position="2131"/>
        <end position="2169"/>
    </location>
</feature>
<evidence type="ECO:0000256" key="3">
    <source>
        <dbReference type="ARBA" id="ARBA00005848"/>
    </source>
</evidence>
<name>A0ABN4TIE4_9BURK</name>
<dbReference type="RefSeq" id="WP_071068641.1">
    <property type="nucleotide sequence ID" value="NZ_CP017754.1"/>
</dbReference>
<sequence>MNKSYKIIWSEAQNGWAVASEITAGRGKCKGGRAAVRRSRAAGLAAGGLMLAAGSAQAAPASDQLIQIRPGLDAGASSVKPAQARDPGDMAIGASSVAQSSTPSGSGDPNFWHAATAVGYGSHAIGDRTSAFGLQADASAEHATSIGAQSKAVGKTSTALGARAQASGDSAIAAGADARASGYRSVSIGTRSSATADSTLSLGNDAAALAAYSAAMGNQATATGRNSVALGAKSVADRADTISVGTDSYKRQITNVKAGVQETDAVNVAQLSEVAVLAAQGNRYFKAQGLSDGSDDAQASALRAVAIGAGAHANATNTVALGAGSVADRDNSVSVGTQGQQRQITNLAAGSSRTDAVNVGQLNDAIQNVTGGGNNSIADAVMYDDAASHASVTLKRNGGGSVALRNIAAGTADTDAVNLKQLTDAGLKVDGNGNVKGAFVAYDSETKDLVTLAGAKGGTTITNLKAGKADLDAVNIRQLKDAGLLTEDPVTGDQVGLAVSYDNGNRDDITLKGKTGTIIHNVASGKAQHDAVNVLQMQQAGVLGDDGVANQVVLFNGANGEANAAGKKLINLSKGESDTDAVTVKQLKDAVASGMVEPTKLDFLAVNSKGGSPVAVAKGYDGIALGTDAQVAERATNGIAIGAGASADGSNSVALGAGANTAGRQNVVSVGSITTSTNPSIPPVEDTRQIIHVAAGTQATDAVNVSQLTGVTQALGGGAGIDSATGKLNAPKYTIGGKDYSNVGDALQAASTAGGANPLAVSYDDDTKAKITLNSGGSAAAITNVANGRSASDAVNLAQLKDTVSTLGGGATIDAEGKVKAPTYTVKGLDGKDGTYSDVGSAVDALNANMSNIAPNLKYMKFGVSDAAQAQASGTDAVAIGGNAFAMGEHASAIGRNARAQGDDAVAIGYRANASADRATAIGIGSVAVQTGSVALGANSVADQVNVVSVGSSSNARRIINVADGVGENDAVNLGQVNSLLKGIKPNPENYSTLSAETRAALPPLDKLIAIGSTNKLEGTEAQGAEALAIGLNAKATADSAVAIGSNVTSGQAGSVGIGQNVSTGGTNSIAIGSVATSAGKSAVSIGYRASIDGDSSVGIGDTVAIAGDKNVAIGSRIAGTATNSIILGDSSDANVSNVMSIGAKGNERRIIHVAKGTGGTDAVNVDQLNEAIKSVPTNALAVSYDDDKKSKITFNKGGEATTLTNVATAKNDTDAVNLKLLKDAGMDFGNNGEVKGGVVTYDDSTKTKVTFNSGGSATTLSNVAAGVSENDAVNVKQLTDAGLDVGTGGKVNNKVVTYDDSTQTKVTLGGKDATTAVQLTNVATAKNDSDAVNLKLLKDAGMDFGSNGEVKGGVVTYDDSTKTKVTFNSGGSATTLSNVAAGVSENDAVNVKQLTDAGLDVGTGGKVNNKVVTYDDSTQTKVTLGGKDATTAVQLTNVATAKNDSDAVNLKLLKDAGMDFGSNGEVKGGVVTYDDSTKTKVTFNKGGSATTLSNVAKGVDGSDAVNVDQLNDAIKSAPGSALSVAYDDSNKTKVTLNKGGAATTLTNVAAAKADSDAVNLKLLKDAGMDFGSNGEVKGGVVTYDDSTKTKVTFNSGGSATTLSNVAAGSLDNDAVNLKQLNTGMGHVAAALGGGAAADGKGGLSSPSYIINDANGNAHTYQDVGSALSAVTESMQGIAPNLKYMKFGPSDAAQAQATGTDAVAIGGNAFAMGNQALSVGRNARSQGDQAMAMGYRANASGDRALALGYGAVAAQDDAIAVGFGSVAMEKNTFAVGGTSNLRRIVNVAEGTGDTDAVNLGQVNRLLADLNTAPAKESRMLSAESSAKPEQLIMAGPTNKQNETSATHRDTIAVGLSARANAEEAAAFGYSVSVGGKGSVGVGSKLAVDGTNSVVIGQGGSSSADEVVAIGAKAAGNAVRSVVIGYNSSTRDTATDTVLIGSNLINAEGKNSVVLGANSNGALDNVISVGAKGNERRMVFLAAGTGDTDAVNVSQLKGVTKALGGGAELNADGSVKSPTYNIGGKTYTDVGSALAAAANSGGSGGGGTDPLSVLYDNDQRTTLTLNKGGSATTLTNVAAGKADSDAVNMKQLKDLGVTIDGDGNATNAFVAYDDASKEHVTFNKGGKASVLSNVAAGRSDGDAVNLKQLTDAGLTFDDTGKSTNTFVAYDDKGKGSVTFNKGGDATKLKNVSAGKDETDAVNVKQMNDAIRASAGTGDPLGVMYDDDTKEALTLAGTKGKGTKIRNLAAGTEDTDAINLKQLKDAGLLGTDGKTSLAVTYSDDKRQAVYFGNLGGAPVLLSNVADGKISEGSTQAVNGGQLFSLTKRVDTLESITGGGNGGGTGGGNGGGTGGGTGGGSSGTGSNGLFAAHGDASTEGAVATGTHSTASGANANATGMHATATGANSVASATKSTAIGHGSTAKAENSVAIGAGAVADRANTVSFGSAGNERELTNIASVDPTVAANAMSAVNATTMNSAIARSAADTLQSANQYTDQAVSGLNTRIDGMDRTLSRGIAAAAALNNVTPYLPGRTSLNAGIAAYRGHPAVAITVSRWNSKGNINLNAGVSSAGGNSTIVRAGVGVVFGQ</sequence>
<feature type="domain" description="Trimeric autotransporter adhesin YadA-like stalk" evidence="14">
    <location>
        <begin position="343"/>
        <end position="378"/>
    </location>
</feature>
<keyword evidence="6" id="KW-0812">Transmembrane</keyword>
<dbReference type="SUPFAM" id="SSF101967">
    <property type="entry name" value="Adhesin YadA, collagen-binding domain"/>
    <property type="match status" value="10"/>
</dbReference>
<feature type="domain" description="Trimeric autotransporter adhesin YadA-like stalk" evidence="14">
    <location>
        <begin position="1981"/>
        <end position="2015"/>
    </location>
</feature>
<evidence type="ECO:0000256" key="11">
    <source>
        <dbReference type="SAM" id="MobiDB-lite"/>
    </source>
</evidence>
<dbReference type="SUPFAM" id="SSF54523">
    <property type="entry name" value="Pili subunits"/>
    <property type="match status" value="1"/>
</dbReference>
<feature type="domain" description="Trimeric autotransporter adhesin YadA-like stalk" evidence="14">
    <location>
        <begin position="1546"/>
        <end position="1574"/>
    </location>
</feature>
<evidence type="ECO:0000256" key="4">
    <source>
        <dbReference type="ARBA" id="ARBA00022448"/>
    </source>
</evidence>
<dbReference type="Pfam" id="PF05658">
    <property type="entry name" value="YadA_head"/>
    <property type="match status" value="15"/>
</dbReference>
<feature type="domain" description="Trimeric autotransporter adhesin YadA-like stalk" evidence="14">
    <location>
        <begin position="252"/>
        <end position="275"/>
    </location>
</feature>
<comment type="similarity">
    <text evidence="3">Belongs to the autotransporter-2 (AT-2) (TC 1.B.40) family.</text>
</comment>
<dbReference type="Gene3D" id="6.10.250.2040">
    <property type="match status" value="11"/>
</dbReference>
<keyword evidence="17" id="KW-1185">Reference proteome</keyword>
<dbReference type="Pfam" id="PF05662">
    <property type="entry name" value="YadA_stalk"/>
    <property type="match status" value="25"/>
</dbReference>
<evidence type="ECO:0000259" key="15">
    <source>
        <dbReference type="Pfam" id="PF13018"/>
    </source>
</evidence>
<evidence type="ECO:0000256" key="8">
    <source>
        <dbReference type="ARBA" id="ARBA00022927"/>
    </source>
</evidence>